<gene>
    <name evidence="1" type="ORF">A5642_02335</name>
    <name evidence="2" type="ORF">EUA03_12730</name>
</gene>
<organism evidence="1 3">
    <name type="scientific">Mycolicibacterium mucogenicum</name>
    <name type="common">Mycobacterium mucogenicum</name>
    <dbReference type="NCBI Taxonomy" id="56689"/>
    <lineage>
        <taxon>Bacteria</taxon>
        <taxon>Bacillati</taxon>
        <taxon>Actinomycetota</taxon>
        <taxon>Actinomycetes</taxon>
        <taxon>Mycobacteriales</taxon>
        <taxon>Mycobacteriaceae</taxon>
        <taxon>Mycolicibacterium</taxon>
    </lineage>
</organism>
<dbReference type="EMBL" id="SDLO01000008">
    <property type="protein sequence ID" value="TDK89638.1"/>
    <property type="molecule type" value="Genomic_DNA"/>
</dbReference>
<reference evidence="1 3" key="1">
    <citation type="submission" date="2016-06" db="EMBL/GenBank/DDBJ databases">
        <authorList>
            <person name="Kjaerup R.B."/>
            <person name="Dalgaard T.S."/>
            <person name="Juul-Madsen H.R."/>
        </authorList>
    </citation>
    <scope>NUCLEOTIDE SEQUENCE [LARGE SCALE GENOMIC DNA]</scope>
    <source>
        <strain evidence="1 3">1199456.5</strain>
    </source>
</reference>
<reference evidence="2 4" key="2">
    <citation type="submission" date="2019-01" db="EMBL/GenBank/DDBJ databases">
        <title>High-quality-draft genome sequences of five non-tuberculosis mycobacteriaceae isolated from a nosocomial environment.</title>
        <authorList>
            <person name="Tiago I."/>
            <person name="Alarico S."/>
            <person name="Pereira S.G."/>
            <person name="Coelho C."/>
            <person name="Maranha A."/>
            <person name="Empadinhas N."/>
        </authorList>
    </citation>
    <scope>NUCLEOTIDE SEQUENCE [LARGE SCALE GENOMIC DNA]</scope>
    <source>
        <strain evidence="2 4">24AIII</strain>
    </source>
</reference>
<dbReference type="RefSeq" id="WP_064859598.1">
    <property type="nucleotide sequence ID" value="NZ_LSKA01000143.1"/>
</dbReference>
<comment type="caution">
    <text evidence="1">The sequence shown here is derived from an EMBL/GenBank/DDBJ whole genome shotgun (WGS) entry which is preliminary data.</text>
</comment>
<evidence type="ECO:0000313" key="3">
    <source>
        <dbReference type="Proteomes" id="UP000093962"/>
    </source>
</evidence>
<dbReference type="OrthoDB" id="1551126at2"/>
<evidence type="ECO:0000313" key="4">
    <source>
        <dbReference type="Proteomes" id="UP000294929"/>
    </source>
</evidence>
<evidence type="ECO:0000313" key="2">
    <source>
        <dbReference type="EMBL" id="TDK89638.1"/>
    </source>
</evidence>
<protein>
    <submittedName>
        <fullName evidence="1">Uncharacterized protein</fullName>
    </submittedName>
</protein>
<dbReference type="Proteomes" id="UP000294929">
    <property type="component" value="Unassembled WGS sequence"/>
</dbReference>
<evidence type="ECO:0000313" key="1">
    <source>
        <dbReference type="EMBL" id="OBA85407.1"/>
    </source>
</evidence>
<name>A0A1A0MJ17_MYCMU</name>
<dbReference type="Proteomes" id="UP000093962">
    <property type="component" value="Unassembled WGS sequence"/>
</dbReference>
<sequence>MMRVNLWGGGPTLALAEYWQQSGLLPDDPPGTQAFGYLFSDDATGTVTTRPYPTKYAMPLDKDQMIDGLLEADAVVAGQAGLIEVDVERTSSGVPFVYSLMKIKQESGGVQYNLTLHLHAEHVQQVQGFFIEGHTTGVRDAAVYEIARQNNWLHEPTADDPMGGWARDPYTGLKTGFVMNMSELPDFDGQFPAHPLSMAREVIGAVRAS</sequence>
<accession>A0A1A0MJ17</accession>
<proteinExistence type="predicted"/>
<dbReference type="EMBL" id="LZSF01000179">
    <property type="protein sequence ID" value="OBA85407.1"/>
    <property type="molecule type" value="Genomic_DNA"/>
</dbReference>
<dbReference type="AlphaFoldDB" id="A0A1A0MJ17"/>